<evidence type="ECO:0000259" key="9">
    <source>
        <dbReference type="PROSITE" id="PS50883"/>
    </source>
</evidence>
<dbReference type="Gene3D" id="3.20.20.450">
    <property type="entry name" value="EAL domain"/>
    <property type="match status" value="1"/>
</dbReference>
<gene>
    <name evidence="11" type="ORF">HZZ13_27740</name>
</gene>
<accession>A0ABS0PWG4</accession>
<dbReference type="InterPro" id="IPR052155">
    <property type="entry name" value="Biofilm_reg_signaling"/>
</dbReference>
<dbReference type="SUPFAM" id="SSF55073">
    <property type="entry name" value="Nucleotide cyclase"/>
    <property type="match status" value="1"/>
</dbReference>
<evidence type="ECO:0000313" key="12">
    <source>
        <dbReference type="Proteomes" id="UP000807370"/>
    </source>
</evidence>
<dbReference type="Pfam" id="PF08448">
    <property type="entry name" value="PAS_4"/>
    <property type="match status" value="1"/>
</dbReference>
<dbReference type="CDD" id="cd00130">
    <property type="entry name" value="PAS"/>
    <property type="match status" value="1"/>
</dbReference>
<comment type="caution">
    <text evidence="11">The sequence shown here is derived from an EMBL/GenBank/DDBJ whole genome shotgun (WGS) entry which is preliminary data.</text>
</comment>
<evidence type="ECO:0000256" key="3">
    <source>
        <dbReference type="ARBA" id="ARBA00022692"/>
    </source>
</evidence>
<dbReference type="PROSITE" id="PS50112">
    <property type="entry name" value="PAS"/>
    <property type="match status" value="1"/>
</dbReference>
<dbReference type="EMBL" id="JACCHP010000021">
    <property type="protein sequence ID" value="MBH5401551.1"/>
    <property type="molecule type" value="Genomic_DNA"/>
</dbReference>
<proteinExistence type="predicted"/>
<keyword evidence="6" id="KW-0175">Coiled coil</keyword>
<keyword evidence="5 7" id="KW-0472">Membrane</keyword>
<protein>
    <submittedName>
        <fullName evidence="11">EAL domain-containing protein</fullName>
    </submittedName>
</protein>
<evidence type="ECO:0000259" key="10">
    <source>
        <dbReference type="PROSITE" id="PS50887"/>
    </source>
</evidence>
<reference evidence="11 12" key="1">
    <citation type="submission" date="2020-07" db="EMBL/GenBank/DDBJ databases">
        <title>Bradyrhizobium diversity isolated from nodules of indigenous legumes of Western Australia.</title>
        <authorList>
            <person name="Klepa M.S."/>
        </authorList>
    </citation>
    <scope>NUCLEOTIDE SEQUENCE [LARGE SCALE GENOMIC DNA]</scope>
    <source>
        <strain evidence="11 12">CNPSo 4010</strain>
    </source>
</reference>
<organism evidence="11 12">
    <name type="scientific">Bradyrhizobium agreste</name>
    <dbReference type="NCBI Taxonomy" id="2751811"/>
    <lineage>
        <taxon>Bacteria</taxon>
        <taxon>Pseudomonadati</taxon>
        <taxon>Pseudomonadota</taxon>
        <taxon>Alphaproteobacteria</taxon>
        <taxon>Hyphomicrobiales</taxon>
        <taxon>Nitrobacteraceae</taxon>
        <taxon>Bradyrhizobium</taxon>
    </lineage>
</organism>
<dbReference type="InterPro" id="IPR001633">
    <property type="entry name" value="EAL_dom"/>
</dbReference>
<dbReference type="CDD" id="cd01949">
    <property type="entry name" value="GGDEF"/>
    <property type="match status" value="1"/>
</dbReference>
<feature type="domain" description="EAL" evidence="9">
    <location>
        <begin position="778"/>
        <end position="1028"/>
    </location>
</feature>
<evidence type="ECO:0000256" key="1">
    <source>
        <dbReference type="ARBA" id="ARBA00004651"/>
    </source>
</evidence>
<dbReference type="InterPro" id="IPR000014">
    <property type="entry name" value="PAS"/>
</dbReference>
<dbReference type="Gene3D" id="3.30.70.270">
    <property type="match status" value="1"/>
</dbReference>
<dbReference type="CDD" id="cd12915">
    <property type="entry name" value="PDC2_DGC_like"/>
    <property type="match status" value="1"/>
</dbReference>
<dbReference type="Gene3D" id="3.30.450.20">
    <property type="entry name" value="PAS domain"/>
    <property type="match status" value="4"/>
</dbReference>
<keyword evidence="12" id="KW-1185">Reference proteome</keyword>
<keyword evidence="2" id="KW-1003">Cell membrane</keyword>
<sequence>MRQVLSGIAAVTSLAVKNGWEAALRRGPVLWLTLCGVLLVAGIFTVTAMAVGEFRERALANRERELENTVQLIARHFDQQFEDSNVVAGDVIGQMNLPEIASPAMFRERISGLATNQMLRSKISSVSYLGDIAIYDADGELINWSRTQPPPKINVSSRAYFQTFKSDPTAEPVILESVRSFILDKWTTIVARRLNGADGAFLGVMVRRINPDSYQQYFASVALAEGTAISLFDREGKMLARYPHIEELIGRSFKNAPLMQKVLTKGGQHTLRVRSPLDDEERLGSAASLNHFPLIIVATNTMSAALADWRQQTGFLVATAGFSAAVIALILYLIIRQIGRQNRAAQEQLEAERRRLDTALNNMTQGLVLYDSSDRLVLCNRRYIEMFDLSTEVVKPGCHFYDLLQHRKATGTYDGNLREYGDPVLRSIAEGKGCSTEMEIPDGRTIHIVSKPLAEGGWVATMEDVTERRRLEQDRDRNRTFLRQIIDHIPTQITVKDARTRRYLLVNQVAESRFGMSSEEIVGRTANDAFPSEIAEMVAAEDDKVLRCPDGVFLDEHPWDMPRMGPRYLTSKRIGIRDHADEVRYIINVVEDVTERRLANEKIAYLAHYDSLTDLPNRTLFCEQIARELAKVADGCQFALLYIDVDEFKGINDSLGHHVGDELLKAIAGRLRGCLKQGDLIARLGGDEFAVIQTGIQSPADVLSFVTRIYQAIRQPYHCLGHQLSTDASIGIALAPQDGADLDQLIKNADLAMYGAKAEGRRTHRFFEPAMDASAKARLSMEQDLRQTLVNGGFEIHYQPLVDLRTNEVSGCEALLRWRHPERGMVSPAEFIPVAEDTGLINELGDWVLRMACNEAATWPAHVRVAVNVSPVQLKCDTLALRIAGALAASGLDPRRLELEITEAVLIRDDEAALSILHQLRSIGVRIALDDFGTGYSSLSYLKRFPFDKIKIDRCFVVDIAQATGSPVIVQAVVNIAAASSMTTVAEGVETAAQRDMLRALGCTQMQGYLFSAPKPASEVRKLFGPGDGLPGALPVAAVA</sequence>
<dbReference type="PANTHER" id="PTHR44757">
    <property type="entry name" value="DIGUANYLATE CYCLASE DGCP"/>
    <property type="match status" value="1"/>
</dbReference>
<dbReference type="Pfam" id="PF00990">
    <property type="entry name" value="GGDEF"/>
    <property type="match status" value="1"/>
</dbReference>
<evidence type="ECO:0000256" key="5">
    <source>
        <dbReference type="ARBA" id="ARBA00023136"/>
    </source>
</evidence>
<dbReference type="SMART" id="SM00091">
    <property type="entry name" value="PAS"/>
    <property type="match status" value="2"/>
</dbReference>
<dbReference type="InterPro" id="IPR029787">
    <property type="entry name" value="Nucleotide_cyclase"/>
</dbReference>
<evidence type="ECO:0000256" key="7">
    <source>
        <dbReference type="SAM" id="Phobius"/>
    </source>
</evidence>
<dbReference type="CDD" id="cd01948">
    <property type="entry name" value="EAL"/>
    <property type="match status" value="1"/>
</dbReference>
<keyword evidence="3 7" id="KW-0812">Transmembrane</keyword>
<feature type="transmembrane region" description="Helical" evidence="7">
    <location>
        <begin position="29"/>
        <end position="52"/>
    </location>
</feature>
<dbReference type="NCBIfam" id="TIGR00254">
    <property type="entry name" value="GGDEF"/>
    <property type="match status" value="1"/>
</dbReference>
<dbReference type="CDD" id="cd12914">
    <property type="entry name" value="PDC1_DGC_like"/>
    <property type="match status" value="1"/>
</dbReference>
<dbReference type="SUPFAM" id="SSF55785">
    <property type="entry name" value="PYP-like sensor domain (PAS domain)"/>
    <property type="match status" value="2"/>
</dbReference>
<dbReference type="Pfam" id="PF02743">
    <property type="entry name" value="dCache_1"/>
    <property type="match status" value="1"/>
</dbReference>
<dbReference type="InterPro" id="IPR043128">
    <property type="entry name" value="Rev_trsase/Diguanyl_cyclase"/>
</dbReference>
<dbReference type="SMART" id="SM00052">
    <property type="entry name" value="EAL"/>
    <property type="match status" value="1"/>
</dbReference>
<feature type="domain" description="GGDEF" evidence="10">
    <location>
        <begin position="636"/>
        <end position="769"/>
    </location>
</feature>
<dbReference type="Pfam" id="PF12860">
    <property type="entry name" value="PAS_7"/>
    <property type="match status" value="1"/>
</dbReference>
<feature type="coiled-coil region" evidence="6">
    <location>
        <begin position="335"/>
        <end position="366"/>
    </location>
</feature>
<dbReference type="InterPro" id="IPR013656">
    <property type="entry name" value="PAS_4"/>
</dbReference>
<dbReference type="Proteomes" id="UP000807370">
    <property type="component" value="Unassembled WGS sequence"/>
</dbReference>
<dbReference type="NCBIfam" id="TIGR00229">
    <property type="entry name" value="sensory_box"/>
    <property type="match status" value="1"/>
</dbReference>
<dbReference type="InterPro" id="IPR033479">
    <property type="entry name" value="dCache_1"/>
</dbReference>
<name>A0ABS0PWG4_9BRAD</name>
<feature type="transmembrane region" description="Helical" evidence="7">
    <location>
        <begin position="315"/>
        <end position="335"/>
    </location>
</feature>
<dbReference type="SUPFAM" id="SSF141868">
    <property type="entry name" value="EAL domain-like"/>
    <property type="match status" value="1"/>
</dbReference>
<keyword evidence="4 7" id="KW-1133">Transmembrane helix</keyword>
<evidence type="ECO:0000256" key="2">
    <source>
        <dbReference type="ARBA" id="ARBA00022475"/>
    </source>
</evidence>
<comment type="subcellular location">
    <subcellularLocation>
        <location evidence="1">Cell membrane</location>
        <topology evidence="1">Multi-pass membrane protein</topology>
    </subcellularLocation>
</comment>
<dbReference type="Pfam" id="PF00563">
    <property type="entry name" value="EAL"/>
    <property type="match status" value="1"/>
</dbReference>
<dbReference type="PANTHER" id="PTHR44757:SF2">
    <property type="entry name" value="BIOFILM ARCHITECTURE MAINTENANCE PROTEIN MBAA"/>
    <property type="match status" value="1"/>
</dbReference>
<dbReference type="InterPro" id="IPR035965">
    <property type="entry name" value="PAS-like_dom_sf"/>
</dbReference>
<evidence type="ECO:0000313" key="11">
    <source>
        <dbReference type="EMBL" id="MBH5401551.1"/>
    </source>
</evidence>
<dbReference type="InterPro" id="IPR000160">
    <property type="entry name" value="GGDEF_dom"/>
</dbReference>
<dbReference type="InterPro" id="IPR035919">
    <property type="entry name" value="EAL_sf"/>
</dbReference>
<dbReference type="PROSITE" id="PS50883">
    <property type="entry name" value="EAL"/>
    <property type="match status" value="1"/>
</dbReference>
<feature type="domain" description="PAS" evidence="8">
    <location>
        <begin position="478"/>
        <end position="547"/>
    </location>
</feature>
<dbReference type="PROSITE" id="PS50887">
    <property type="entry name" value="GGDEF"/>
    <property type="match status" value="1"/>
</dbReference>
<evidence type="ECO:0000259" key="8">
    <source>
        <dbReference type="PROSITE" id="PS50112"/>
    </source>
</evidence>
<dbReference type="RefSeq" id="WP_197962708.1">
    <property type="nucleotide sequence ID" value="NZ_JACCHP010000021.1"/>
</dbReference>
<evidence type="ECO:0000256" key="6">
    <source>
        <dbReference type="SAM" id="Coils"/>
    </source>
</evidence>
<dbReference type="SMART" id="SM00267">
    <property type="entry name" value="GGDEF"/>
    <property type="match status" value="1"/>
</dbReference>
<evidence type="ECO:0000256" key="4">
    <source>
        <dbReference type="ARBA" id="ARBA00022989"/>
    </source>
</evidence>